<reference evidence="7 8" key="1">
    <citation type="submission" date="2020-08" db="EMBL/GenBank/DDBJ databases">
        <title>Genomic Encyclopedia of Type Strains, Phase IV (KMG-IV): sequencing the most valuable type-strain genomes for metagenomic binning, comparative biology and taxonomic classification.</title>
        <authorList>
            <person name="Goeker M."/>
        </authorList>
    </citation>
    <scope>NUCLEOTIDE SEQUENCE [LARGE SCALE GENOMIC DNA]</scope>
    <source>
        <strain evidence="7 8">DSM 103737</strain>
    </source>
</reference>
<dbReference type="AlphaFoldDB" id="A0A840BZA3"/>
<dbReference type="EMBL" id="JACIEN010000005">
    <property type="protein sequence ID" value="MBB4018881.1"/>
    <property type="molecule type" value="Genomic_DNA"/>
</dbReference>
<dbReference type="Gene3D" id="2.60.130.10">
    <property type="entry name" value="Aromatic compound dioxygenase"/>
    <property type="match status" value="1"/>
</dbReference>
<dbReference type="RefSeq" id="WP_019403075.1">
    <property type="nucleotide sequence ID" value="NZ_JACIEN010000005.1"/>
</dbReference>
<dbReference type="SUPFAM" id="SSF49482">
    <property type="entry name" value="Aromatic compound dioxygenase"/>
    <property type="match status" value="1"/>
</dbReference>
<keyword evidence="3" id="KW-0560">Oxidoreductase</keyword>
<accession>A0A840BZA3</accession>
<feature type="region of interest" description="Disordered" evidence="4">
    <location>
        <begin position="29"/>
        <end position="66"/>
    </location>
</feature>
<keyword evidence="2 7" id="KW-0223">Dioxygenase</keyword>
<dbReference type="GO" id="GO:0016702">
    <property type="term" value="F:oxidoreductase activity, acting on single donors with incorporation of molecular oxygen, incorporation of two atoms of oxygen"/>
    <property type="evidence" value="ECO:0007669"/>
    <property type="project" value="InterPro"/>
</dbReference>
<keyword evidence="8" id="KW-1185">Reference proteome</keyword>
<sequence>MLPSRRSVLHAFLSAPAASLLASASAGAQPVPAPLTRTPACDGLEPTPPATEGPFYKPDTPERRSFAEDVPGGEPITLAGFVLDEQCRPQAGALVELWHADDEGRYDNAGYRLRGHQFTDEGGRWWFSTIVPALYTGRTRHYHVKVQRRGGDVLTTQLYFPGEARNARDRLFDERLLMRVEETADGKFARYDFVV</sequence>
<evidence type="ECO:0000256" key="4">
    <source>
        <dbReference type="SAM" id="MobiDB-lite"/>
    </source>
</evidence>
<dbReference type="InterPro" id="IPR000627">
    <property type="entry name" value="Intradiol_dOase_C"/>
</dbReference>
<keyword evidence="5" id="KW-0732">Signal</keyword>
<proteinExistence type="inferred from homology"/>
<dbReference type="InterPro" id="IPR050770">
    <property type="entry name" value="Intradiol_RC_Dioxygenase"/>
</dbReference>
<dbReference type="PROSITE" id="PS51318">
    <property type="entry name" value="TAT"/>
    <property type="match status" value="1"/>
</dbReference>
<dbReference type="GO" id="GO:0008199">
    <property type="term" value="F:ferric iron binding"/>
    <property type="evidence" value="ECO:0007669"/>
    <property type="project" value="InterPro"/>
</dbReference>
<evidence type="ECO:0000256" key="3">
    <source>
        <dbReference type="ARBA" id="ARBA00023002"/>
    </source>
</evidence>
<name>A0A840BZA3_9HYPH</name>
<dbReference type="InterPro" id="IPR015889">
    <property type="entry name" value="Intradiol_dOase_core"/>
</dbReference>
<evidence type="ECO:0000313" key="7">
    <source>
        <dbReference type="EMBL" id="MBB4018881.1"/>
    </source>
</evidence>
<evidence type="ECO:0000259" key="6">
    <source>
        <dbReference type="Pfam" id="PF00775"/>
    </source>
</evidence>
<evidence type="ECO:0000256" key="2">
    <source>
        <dbReference type="ARBA" id="ARBA00022964"/>
    </source>
</evidence>
<dbReference type="CDD" id="cd00421">
    <property type="entry name" value="intradiol_dioxygenase"/>
    <property type="match status" value="1"/>
</dbReference>
<evidence type="ECO:0000313" key="8">
    <source>
        <dbReference type="Proteomes" id="UP000577362"/>
    </source>
</evidence>
<feature type="chain" id="PRO_5032603321" evidence="5">
    <location>
        <begin position="29"/>
        <end position="195"/>
    </location>
</feature>
<organism evidence="7 8">
    <name type="scientific">Chelatococcus caeni</name>
    <dbReference type="NCBI Taxonomy" id="1348468"/>
    <lineage>
        <taxon>Bacteria</taxon>
        <taxon>Pseudomonadati</taxon>
        <taxon>Pseudomonadota</taxon>
        <taxon>Alphaproteobacteria</taxon>
        <taxon>Hyphomicrobiales</taxon>
        <taxon>Chelatococcaceae</taxon>
        <taxon>Chelatococcus</taxon>
    </lineage>
</organism>
<protein>
    <submittedName>
        <fullName evidence="7">Protocatechuate 3,4-dioxygenase beta subunit</fullName>
    </submittedName>
</protein>
<evidence type="ECO:0000256" key="5">
    <source>
        <dbReference type="SAM" id="SignalP"/>
    </source>
</evidence>
<comment type="similarity">
    <text evidence="1">Belongs to the intradiol ring-cleavage dioxygenase family.</text>
</comment>
<dbReference type="InterPro" id="IPR006311">
    <property type="entry name" value="TAT_signal"/>
</dbReference>
<comment type="caution">
    <text evidence="7">The sequence shown here is derived from an EMBL/GenBank/DDBJ whole genome shotgun (WGS) entry which is preliminary data.</text>
</comment>
<evidence type="ECO:0000256" key="1">
    <source>
        <dbReference type="ARBA" id="ARBA00007825"/>
    </source>
</evidence>
<dbReference type="PANTHER" id="PTHR33711">
    <property type="entry name" value="DIOXYGENASE, PUTATIVE (AFU_ORTHOLOGUE AFUA_2G02910)-RELATED"/>
    <property type="match status" value="1"/>
</dbReference>
<dbReference type="PANTHER" id="PTHR33711:SF11">
    <property type="entry name" value="DIOXYGENASE"/>
    <property type="match status" value="1"/>
</dbReference>
<gene>
    <name evidence="7" type="ORF">GGR16_003928</name>
</gene>
<feature type="signal peptide" evidence="5">
    <location>
        <begin position="1"/>
        <end position="28"/>
    </location>
</feature>
<feature type="domain" description="Intradiol ring-cleavage dioxygenases" evidence="6">
    <location>
        <begin position="52"/>
        <end position="185"/>
    </location>
</feature>
<dbReference type="Pfam" id="PF00775">
    <property type="entry name" value="Dioxygenase_C"/>
    <property type="match status" value="1"/>
</dbReference>
<dbReference type="Proteomes" id="UP000577362">
    <property type="component" value="Unassembled WGS sequence"/>
</dbReference>